<sequence>MAGEGRKRLAMRALSLDQTRTRPLRQGPVALLVLMAVAMPLAFSTWSALLNNFVFERAAFTGVEIGWLHTVREIPGFLAIAIIPILVVMREQSIALLSLVTLGLATAVTAWFPTFGGLLAVTLVSSVGFHFFEAVYQSLQLQWLPRDRAPQVLGWLVAVGSAASLVSYGLLVATWDVFDLGYDTVYLVSGGACVAIAIYCLAAFPHFEAEEQTKRLVLRRRYWLYYALQFITGARRQIFVVFAAFMMVEHFGFEVHQLSALFLVNYIANMGLAPLMGRGLARWGERNVLAFEYAGLVFVFLAYAGVYVFGWPAWVAATLYVLDHLFFSLAFAKRTYFQKIATPSDIAPTAAVSFTINHIAAVVLPVSLGYAWIVSPSAVFLFAALLALVSLLLALLIPRHPVPGHETIFSGLRASSVE</sequence>
<keyword evidence="1 4" id="KW-0812">Transmembrane</keyword>
<evidence type="ECO:0000256" key="3">
    <source>
        <dbReference type="ARBA" id="ARBA00023136"/>
    </source>
</evidence>
<feature type="transmembrane region" description="Helical" evidence="4">
    <location>
        <begin position="185"/>
        <end position="204"/>
    </location>
</feature>
<dbReference type="Pfam" id="PF07690">
    <property type="entry name" value="MFS_1"/>
    <property type="match status" value="1"/>
</dbReference>
<evidence type="ECO:0000313" key="6">
    <source>
        <dbReference type="Proteomes" id="UP000245390"/>
    </source>
</evidence>
<dbReference type="EMBL" id="QGGV01000001">
    <property type="protein sequence ID" value="PWK58714.1"/>
    <property type="molecule type" value="Genomic_DNA"/>
</dbReference>
<feature type="transmembrane region" description="Helical" evidence="4">
    <location>
        <begin position="29"/>
        <end position="49"/>
    </location>
</feature>
<evidence type="ECO:0000256" key="4">
    <source>
        <dbReference type="SAM" id="Phobius"/>
    </source>
</evidence>
<feature type="transmembrane region" description="Helical" evidence="4">
    <location>
        <begin position="258"/>
        <end position="276"/>
    </location>
</feature>
<dbReference type="GO" id="GO:0022857">
    <property type="term" value="F:transmembrane transporter activity"/>
    <property type="evidence" value="ECO:0007669"/>
    <property type="project" value="InterPro"/>
</dbReference>
<evidence type="ECO:0000256" key="1">
    <source>
        <dbReference type="ARBA" id="ARBA00022692"/>
    </source>
</evidence>
<reference evidence="5 6" key="1">
    <citation type="submission" date="2018-05" db="EMBL/GenBank/DDBJ databases">
        <title>Genomic Encyclopedia of Type Strains, Phase IV (KMG-IV): sequencing the most valuable type-strain genomes for metagenomic binning, comparative biology and taxonomic classification.</title>
        <authorList>
            <person name="Goeker M."/>
        </authorList>
    </citation>
    <scope>NUCLEOTIDE SEQUENCE [LARGE SCALE GENOMIC DNA]</scope>
    <source>
        <strain evidence="5 6">DSM 103371</strain>
    </source>
</reference>
<dbReference type="AlphaFoldDB" id="A0A316GCU6"/>
<dbReference type="InterPro" id="IPR011701">
    <property type="entry name" value="MFS"/>
</dbReference>
<proteinExistence type="predicted"/>
<keyword evidence="6" id="KW-1185">Reference proteome</keyword>
<dbReference type="Proteomes" id="UP000245390">
    <property type="component" value="Unassembled WGS sequence"/>
</dbReference>
<feature type="transmembrane region" description="Helical" evidence="4">
    <location>
        <begin position="352"/>
        <end position="373"/>
    </location>
</feature>
<keyword evidence="3 4" id="KW-0472">Membrane</keyword>
<comment type="caution">
    <text evidence="5">The sequence shown here is derived from an EMBL/GenBank/DDBJ whole genome shotgun (WGS) entry which is preliminary data.</text>
</comment>
<feature type="transmembrane region" description="Helical" evidence="4">
    <location>
        <begin position="94"/>
        <end position="112"/>
    </location>
</feature>
<dbReference type="InterPro" id="IPR036259">
    <property type="entry name" value="MFS_trans_sf"/>
</dbReference>
<keyword evidence="2 4" id="KW-1133">Transmembrane helix</keyword>
<feature type="transmembrane region" description="Helical" evidence="4">
    <location>
        <begin position="288"/>
        <end position="307"/>
    </location>
</feature>
<accession>A0A316GCU6</accession>
<organism evidence="5 6">
    <name type="scientific">Silicimonas algicola</name>
    <dbReference type="NCBI Taxonomy" id="1826607"/>
    <lineage>
        <taxon>Bacteria</taxon>
        <taxon>Pseudomonadati</taxon>
        <taxon>Pseudomonadota</taxon>
        <taxon>Alphaproteobacteria</taxon>
        <taxon>Rhodobacterales</taxon>
        <taxon>Paracoccaceae</taxon>
    </lineage>
</organism>
<dbReference type="SUPFAM" id="SSF103473">
    <property type="entry name" value="MFS general substrate transporter"/>
    <property type="match status" value="1"/>
</dbReference>
<evidence type="ECO:0000256" key="2">
    <source>
        <dbReference type="ARBA" id="ARBA00022989"/>
    </source>
</evidence>
<gene>
    <name evidence="5" type="ORF">C8D95_101529</name>
</gene>
<feature type="transmembrane region" description="Helical" evidence="4">
    <location>
        <begin position="118"/>
        <end position="136"/>
    </location>
</feature>
<name>A0A316GCU6_9RHOB</name>
<feature type="transmembrane region" description="Helical" evidence="4">
    <location>
        <begin position="313"/>
        <end position="332"/>
    </location>
</feature>
<dbReference type="Gene3D" id="1.20.1250.20">
    <property type="entry name" value="MFS general substrate transporter like domains"/>
    <property type="match status" value="2"/>
</dbReference>
<feature type="transmembrane region" description="Helical" evidence="4">
    <location>
        <begin position="69"/>
        <end position="87"/>
    </location>
</feature>
<feature type="transmembrane region" description="Helical" evidence="4">
    <location>
        <begin position="152"/>
        <end position="173"/>
    </location>
</feature>
<feature type="transmembrane region" description="Helical" evidence="4">
    <location>
        <begin position="224"/>
        <end position="246"/>
    </location>
</feature>
<protein>
    <submittedName>
        <fullName evidence="5">Putative MFS family arabinose efflux permease</fullName>
    </submittedName>
</protein>
<evidence type="ECO:0000313" key="5">
    <source>
        <dbReference type="EMBL" id="PWK58714.1"/>
    </source>
</evidence>
<dbReference type="CDD" id="cd06174">
    <property type="entry name" value="MFS"/>
    <property type="match status" value="1"/>
</dbReference>
<feature type="transmembrane region" description="Helical" evidence="4">
    <location>
        <begin position="379"/>
        <end position="397"/>
    </location>
</feature>